<dbReference type="RefSeq" id="XP_022839119.1">
    <property type="nucleotide sequence ID" value="XM_022984382.1"/>
</dbReference>
<organism evidence="8 9">
    <name type="scientific">Ostreococcus tauri</name>
    <name type="common">Marine green alga</name>
    <dbReference type="NCBI Taxonomy" id="70448"/>
    <lineage>
        <taxon>Eukaryota</taxon>
        <taxon>Viridiplantae</taxon>
        <taxon>Chlorophyta</taxon>
        <taxon>Mamiellophyceae</taxon>
        <taxon>Mamiellales</taxon>
        <taxon>Bathycoccaceae</taxon>
        <taxon>Ostreococcus</taxon>
    </lineage>
</organism>
<evidence type="ECO:0000259" key="7">
    <source>
        <dbReference type="PROSITE" id="PS51665"/>
    </source>
</evidence>
<dbReference type="PANTHER" id="PTHR21490">
    <property type="entry name" value="ENKURIN-RELATED"/>
    <property type="match status" value="1"/>
</dbReference>
<dbReference type="GO" id="GO:0005516">
    <property type="term" value="F:calmodulin binding"/>
    <property type="evidence" value="ECO:0007669"/>
    <property type="project" value="TreeGrafter"/>
</dbReference>
<dbReference type="KEGG" id="ota:OT_ostta05g04885"/>
<evidence type="ECO:0000256" key="3">
    <source>
        <dbReference type="ARBA" id="ARBA00022490"/>
    </source>
</evidence>
<gene>
    <name evidence="8" type="ORF">OT_ostta05g04885</name>
</gene>
<dbReference type="Proteomes" id="UP000009170">
    <property type="component" value="Unassembled WGS sequence"/>
</dbReference>
<comment type="subcellular location">
    <subcellularLocation>
        <location evidence="1">Cell projection</location>
        <location evidence="1">Cilium</location>
    </subcellularLocation>
    <subcellularLocation>
        <location evidence="2">Cytoplasm</location>
        <location evidence="2">Cytoskeleton</location>
    </subcellularLocation>
</comment>
<dbReference type="AlphaFoldDB" id="A0A090M670"/>
<dbReference type="InterPro" id="IPR027012">
    <property type="entry name" value="Enkurin_dom"/>
</dbReference>
<evidence type="ECO:0000313" key="8">
    <source>
        <dbReference type="EMBL" id="CEF98172.1"/>
    </source>
</evidence>
<dbReference type="GO" id="GO:0005929">
    <property type="term" value="C:cilium"/>
    <property type="evidence" value="ECO:0007669"/>
    <property type="project" value="UniProtKB-SubCell"/>
</dbReference>
<protein>
    <submittedName>
        <fullName evidence="8">Enkurin-like domain</fullName>
    </submittedName>
</protein>
<sequence>MGRDDDGRATTGPDHGRGRTRDGRRSFGPRRGRSAADPRRFLRSGRGMTASGGGKEMHVGVVFASARAVMKPPVPGEADFWNPPTRDARARDYVDENAREVIERGKRDANAGDCDDASETMTTHDEFGRVPAYLIEINRERAEEARRERETRAKNIAERRAAGRLREDERQTLIDRLRTEHAKLSASYQKLPFVVDTPNRRARKEAHELKLALIERDIETLNARTVFVDAS</sequence>
<dbReference type="Pfam" id="PF13864">
    <property type="entry name" value="Enkurin"/>
    <property type="match status" value="1"/>
</dbReference>
<keyword evidence="9" id="KW-1185">Reference proteome</keyword>
<keyword evidence="5" id="KW-0966">Cell projection</keyword>
<evidence type="ECO:0000256" key="4">
    <source>
        <dbReference type="ARBA" id="ARBA00023212"/>
    </source>
</evidence>
<dbReference type="InParanoid" id="A0A090M670"/>
<dbReference type="OrthoDB" id="2123594at2759"/>
<reference evidence="8 9" key="2">
    <citation type="journal article" date="2014" name="BMC Genomics">
        <title>An improved genome of the model marine alga Ostreococcus tauri unfolds by assessing Illumina de novo assemblies.</title>
        <authorList>
            <person name="Blanc-Mathieu R."/>
            <person name="Verhelst B."/>
            <person name="Derelle E."/>
            <person name="Rombauts S."/>
            <person name="Bouget F.Y."/>
            <person name="Carre I."/>
            <person name="Chateau A."/>
            <person name="Eyre-Walker A."/>
            <person name="Grimsley N."/>
            <person name="Moreau H."/>
            <person name="Piegu B."/>
            <person name="Rivals E."/>
            <person name="Schackwitz W."/>
            <person name="Van de Peer Y."/>
            <person name="Piganeau G."/>
        </authorList>
    </citation>
    <scope>NUCLEOTIDE SEQUENCE [LARGE SCALE GENOMIC DNA]</scope>
    <source>
        <strain evidence="9">OTTH 0595 / CCAP 157/2 / RCC745</strain>
    </source>
</reference>
<dbReference type="GO" id="GO:0005856">
    <property type="term" value="C:cytoskeleton"/>
    <property type="evidence" value="ECO:0007669"/>
    <property type="project" value="UniProtKB-SubCell"/>
</dbReference>
<keyword evidence="3" id="KW-0963">Cytoplasm</keyword>
<comment type="caution">
    <text evidence="8">The sequence shown here is derived from an EMBL/GenBank/DDBJ whole genome shotgun (WGS) entry which is preliminary data.</text>
</comment>
<accession>A0A090M670</accession>
<dbReference type="STRING" id="70448.A0A090M670"/>
<dbReference type="InterPro" id="IPR052102">
    <property type="entry name" value="Enkurin_domain-protein"/>
</dbReference>
<reference evidence="9" key="1">
    <citation type="journal article" date="2006" name="Proc. Natl. Acad. Sci. U.S.A.">
        <title>Genome analysis of the smallest free-living eukaryote Ostreococcus tauri unveils many unique features.</title>
        <authorList>
            <person name="Derelle E."/>
            <person name="Ferraz C."/>
            <person name="Rombauts S."/>
            <person name="Rouze P."/>
            <person name="Worden A.Z."/>
            <person name="Robbens S."/>
            <person name="Partensky F."/>
            <person name="Degroeve S."/>
            <person name="Echeynie S."/>
            <person name="Cooke R."/>
            <person name="Saeys Y."/>
            <person name="Wuyts J."/>
            <person name="Jabbari K."/>
            <person name="Bowler C."/>
            <person name="Panaud O."/>
            <person name="Piegu B."/>
            <person name="Ball S.G."/>
            <person name="Ral J.-P."/>
            <person name="Bouget F.-Y."/>
            <person name="Piganeau G."/>
            <person name="De Baets B."/>
            <person name="Picard A."/>
            <person name="Delseny M."/>
            <person name="Demaille J."/>
            <person name="Van de Peer Y."/>
            <person name="Moreau H."/>
        </authorList>
    </citation>
    <scope>NUCLEOTIDE SEQUENCE [LARGE SCALE GENOMIC DNA]</scope>
    <source>
        <strain evidence="9">OTTH 0595 / CCAP 157/2 / RCC745</strain>
    </source>
</reference>
<dbReference type="GeneID" id="34945875"/>
<evidence type="ECO:0000256" key="1">
    <source>
        <dbReference type="ARBA" id="ARBA00004138"/>
    </source>
</evidence>
<feature type="domain" description="Enkurin" evidence="7">
    <location>
        <begin position="140"/>
        <end position="229"/>
    </location>
</feature>
<dbReference type="PROSITE" id="PS51665">
    <property type="entry name" value="ENKURIN"/>
    <property type="match status" value="1"/>
</dbReference>
<feature type="compositionally biased region" description="Basic and acidic residues" evidence="6">
    <location>
        <begin position="1"/>
        <end position="25"/>
    </location>
</feature>
<dbReference type="PANTHER" id="PTHR21490:SF0">
    <property type="entry name" value="ENKURIN"/>
    <property type="match status" value="1"/>
</dbReference>
<keyword evidence="4" id="KW-0206">Cytoskeleton</keyword>
<proteinExistence type="predicted"/>
<evidence type="ECO:0000256" key="5">
    <source>
        <dbReference type="ARBA" id="ARBA00023273"/>
    </source>
</evidence>
<evidence type="ECO:0000313" key="9">
    <source>
        <dbReference type="Proteomes" id="UP000009170"/>
    </source>
</evidence>
<feature type="region of interest" description="Disordered" evidence="6">
    <location>
        <begin position="1"/>
        <end position="56"/>
    </location>
</feature>
<evidence type="ECO:0000256" key="6">
    <source>
        <dbReference type="SAM" id="MobiDB-lite"/>
    </source>
</evidence>
<name>A0A090M670_OSTTA</name>
<evidence type="ECO:0000256" key="2">
    <source>
        <dbReference type="ARBA" id="ARBA00004245"/>
    </source>
</evidence>
<dbReference type="EMBL" id="CAID01000005">
    <property type="protein sequence ID" value="CEF98172.1"/>
    <property type="molecule type" value="Genomic_DNA"/>
</dbReference>